<dbReference type="EMBL" id="JASCZI010033520">
    <property type="protein sequence ID" value="MED6128967.1"/>
    <property type="molecule type" value="Genomic_DNA"/>
</dbReference>
<evidence type="ECO:0000259" key="5">
    <source>
        <dbReference type="PROSITE" id="PS50102"/>
    </source>
</evidence>
<dbReference type="PANTHER" id="PTHR23147">
    <property type="entry name" value="SERINE/ARGININE RICH SPLICING FACTOR"/>
    <property type="match status" value="1"/>
</dbReference>
<organism evidence="6 7">
    <name type="scientific">Stylosanthes scabra</name>
    <dbReference type="NCBI Taxonomy" id="79078"/>
    <lineage>
        <taxon>Eukaryota</taxon>
        <taxon>Viridiplantae</taxon>
        <taxon>Streptophyta</taxon>
        <taxon>Embryophyta</taxon>
        <taxon>Tracheophyta</taxon>
        <taxon>Spermatophyta</taxon>
        <taxon>Magnoliopsida</taxon>
        <taxon>eudicotyledons</taxon>
        <taxon>Gunneridae</taxon>
        <taxon>Pentapetalae</taxon>
        <taxon>rosids</taxon>
        <taxon>fabids</taxon>
        <taxon>Fabales</taxon>
        <taxon>Fabaceae</taxon>
        <taxon>Papilionoideae</taxon>
        <taxon>50 kb inversion clade</taxon>
        <taxon>dalbergioids sensu lato</taxon>
        <taxon>Dalbergieae</taxon>
        <taxon>Pterocarpus clade</taxon>
        <taxon>Stylosanthes</taxon>
    </lineage>
</organism>
<comment type="caution">
    <text evidence="6">The sequence shown here is derived from an EMBL/GenBank/DDBJ whole genome shotgun (WGS) entry which is preliminary data.</text>
</comment>
<keyword evidence="3" id="KW-0508">mRNA splicing</keyword>
<dbReference type="Proteomes" id="UP001341840">
    <property type="component" value="Unassembled WGS sequence"/>
</dbReference>
<dbReference type="PROSITE" id="PS50102">
    <property type="entry name" value="RRM"/>
    <property type="match status" value="1"/>
</dbReference>
<protein>
    <recommendedName>
        <fullName evidence="5">RRM domain-containing protein</fullName>
    </recommendedName>
</protein>
<dbReference type="CDD" id="cd00590">
    <property type="entry name" value="RRM_SF"/>
    <property type="match status" value="1"/>
</dbReference>
<keyword evidence="1" id="KW-0507">mRNA processing</keyword>
<keyword evidence="7" id="KW-1185">Reference proteome</keyword>
<evidence type="ECO:0000313" key="7">
    <source>
        <dbReference type="Proteomes" id="UP001341840"/>
    </source>
</evidence>
<dbReference type="SMART" id="SM00360">
    <property type="entry name" value="RRM"/>
    <property type="match status" value="1"/>
</dbReference>
<dbReference type="Pfam" id="PF00076">
    <property type="entry name" value="RRM_1"/>
    <property type="match status" value="1"/>
</dbReference>
<keyword evidence="4" id="KW-0694">RNA-binding</keyword>
<evidence type="ECO:0000256" key="3">
    <source>
        <dbReference type="ARBA" id="ARBA00023187"/>
    </source>
</evidence>
<evidence type="ECO:0000256" key="1">
    <source>
        <dbReference type="ARBA" id="ARBA00022664"/>
    </source>
</evidence>
<feature type="domain" description="RRM" evidence="5">
    <location>
        <begin position="55"/>
        <end position="133"/>
    </location>
</feature>
<accession>A0ABU6RY88</accession>
<dbReference type="InterPro" id="IPR035979">
    <property type="entry name" value="RBD_domain_sf"/>
</dbReference>
<name>A0ABU6RY88_9FABA</name>
<dbReference type="InterPro" id="IPR012677">
    <property type="entry name" value="Nucleotide-bd_a/b_plait_sf"/>
</dbReference>
<evidence type="ECO:0000313" key="6">
    <source>
        <dbReference type="EMBL" id="MED6128967.1"/>
    </source>
</evidence>
<sequence length="351" mass="40854">MRDVRRAEGLQGGKYGEDSGFAGRRNKGVNGGGFVSGGWRVDLWDNAECRRNQAQSIFVDKLPMSVSKRDLYKAFGKYGFISDIFISRKARQRIEGPFAFIRYAAYGGAVKAVGMMNNTYWGNDKLIVTMSKSNREVKGKPLAPIPKQKIVQRWVEIKKKQTELVQRKVIEAKWDDEQKQRLQRSLLGVCVKRIELRKVMEFLLEEWKGPGEIEVRDVGSYRCLITFSSTEIRDAAMENQLLQFVFDEVRSHWNIFWSLSRRVWIEVTGMPVGLWCTENFDRIAKLWGKVIRYDDRTEEAKSFSTARILIDSFQWEMIHEWINVKIDDQLFEVHMKEFGSEVCSVQSHPDR</sequence>
<dbReference type="InterPro" id="IPR050907">
    <property type="entry name" value="SRSF"/>
</dbReference>
<proteinExistence type="predicted"/>
<gene>
    <name evidence="6" type="ORF">PIB30_103208</name>
</gene>
<evidence type="ECO:0000256" key="2">
    <source>
        <dbReference type="ARBA" id="ARBA00022728"/>
    </source>
</evidence>
<reference evidence="6 7" key="1">
    <citation type="journal article" date="2023" name="Plants (Basel)">
        <title>Bridging the Gap: Combining Genomics and Transcriptomics Approaches to Understand Stylosanthes scabra, an Orphan Legume from the Brazilian Caatinga.</title>
        <authorList>
            <person name="Ferreira-Neto J.R.C."/>
            <person name="da Silva M.D."/>
            <person name="Binneck E."/>
            <person name="de Melo N.F."/>
            <person name="da Silva R.H."/>
            <person name="de Melo A.L.T.M."/>
            <person name="Pandolfi V."/>
            <person name="Bustamante F.O."/>
            <person name="Brasileiro-Vidal A.C."/>
            <person name="Benko-Iseppon A.M."/>
        </authorList>
    </citation>
    <scope>NUCLEOTIDE SEQUENCE [LARGE SCALE GENOMIC DNA]</scope>
    <source>
        <tissue evidence="6">Leaves</tissue>
    </source>
</reference>
<keyword evidence="2" id="KW-0747">Spliceosome</keyword>
<dbReference type="Gene3D" id="3.30.70.330">
    <property type="match status" value="1"/>
</dbReference>
<dbReference type="SUPFAM" id="SSF54928">
    <property type="entry name" value="RNA-binding domain, RBD"/>
    <property type="match status" value="1"/>
</dbReference>
<evidence type="ECO:0000256" key="4">
    <source>
        <dbReference type="PROSITE-ProRule" id="PRU00176"/>
    </source>
</evidence>
<dbReference type="InterPro" id="IPR000504">
    <property type="entry name" value="RRM_dom"/>
</dbReference>